<feature type="region of interest" description="Disordered" evidence="1">
    <location>
        <begin position="108"/>
        <end position="137"/>
    </location>
</feature>
<dbReference type="InterPro" id="IPR005498">
    <property type="entry name" value="T4SS_VirB10/TraB/TrbI"/>
</dbReference>
<protein>
    <submittedName>
        <fullName evidence="3">TraB/VirB10 family protein</fullName>
    </submittedName>
</protein>
<dbReference type="KEGG" id="taut:V4D30_01020"/>
<evidence type="ECO:0000256" key="2">
    <source>
        <dbReference type="SAM" id="Phobius"/>
    </source>
</evidence>
<dbReference type="EMBL" id="CP144373">
    <property type="protein sequence ID" value="XCH46875.1"/>
    <property type="molecule type" value="Genomic_DNA"/>
</dbReference>
<dbReference type="CDD" id="cd16430">
    <property type="entry name" value="TraB"/>
    <property type="match status" value="1"/>
</dbReference>
<keyword evidence="2" id="KW-1133">Transmembrane helix</keyword>
<dbReference type="Pfam" id="PF03743">
    <property type="entry name" value="TrbI"/>
    <property type="match status" value="1"/>
</dbReference>
<feature type="transmembrane region" description="Helical" evidence="2">
    <location>
        <begin position="29"/>
        <end position="48"/>
    </location>
</feature>
<sequence>MEKKQNVKDIKTKLTEKFNNLSPENKRKVIMILVIIAIIFVGTIGYIWSRGGNVQQRVVENRETTKEIKLDSGMLEKTQLAESQRKISELQEKVNMILEDKKKMEEELKKKEEQEKLEKEKEKQAKMTPPAFNPPPPHTPIANMPPIPSGEPGVIKTPEPPKVETIGGIGMVSQQIQEKKEPEKKQDTKKKYYLPTSFMEATLLSGLDAPAISKAEGNPMPALFRIKAPAVLPNKVKANLKGCFVIAEGLGSLADERAHLRLVSLSCIDRKGNAVIDQKVKGFVVDNDGKIGLRGRVVSKMGAHIVRSLIAGLFGGIGQVAGTQAYTYNVTGSGTITTLDTGKAAQAAIGAGVQQAAQSIQKFYLELAQQTIPVIEIQATRNVTLVISEGVELEIKEYNLKD</sequence>
<proteinExistence type="predicted"/>
<reference evidence="3" key="1">
    <citation type="submission" date="2024-01" db="EMBL/GenBank/DDBJ databases">
        <title>The first autotrophic representatives of the genus Thermodesulfovibrio.</title>
        <authorList>
            <person name="Maltseva A.I."/>
            <person name="Elcheninov A.G."/>
            <person name="Kublanov I.V."/>
            <person name="Lebedinsky A.V."/>
            <person name="Frolov E.N."/>
        </authorList>
    </citation>
    <scope>NUCLEOTIDE SEQUENCE</scope>
    <source>
        <strain evidence="3">3907-1M</strain>
    </source>
</reference>
<keyword evidence="2" id="KW-0812">Transmembrane</keyword>
<evidence type="ECO:0000313" key="3">
    <source>
        <dbReference type="EMBL" id="XCH46875.1"/>
    </source>
</evidence>
<organism evidence="3">
    <name type="scientific">Thermodesulfovibrio autotrophicus</name>
    <dbReference type="NCBI Taxonomy" id="3118333"/>
    <lineage>
        <taxon>Bacteria</taxon>
        <taxon>Pseudomonadati</taxon>
        <taxon>Nitrospirota</taxon>
        <taxon>Thermodesulfovibrionia</taxon>
        <taxon>Thermodesulfovibrionales</taxon>
        <taxon>Thermodesulfovibrionaceae</taxon>
        <taxon>Thermodesulfovibrio</taxon>
    </lineage>
</organism>
<keyword evidence="2" id="KW-0472">Membrane</keyword>
<evidence type="ECO:0000256" key="1">
    <source>
        <dbReference type="SAM" id="MobiDB-lite"/>
    </source>
</evidence>
<name>A0AAU8GZ75_9BACT</name>
<accession>A0AAU8GZ75</accession>
<dbReference type="RefSeq" id="WP_353684399.1">
    <property type="nucleotide sequence ID" value="NZ_CP144373.1"/>
</dbReference>
<dbReference type="AlphaFoldDB" id="A0AAU8GZ75"/>
<feature type="compositionally biased region" description="Basic and acidic residues" evidence="1">
    <location>
        <begin position="108"/>
        <end position="125"/>
    </location>
</feature>
<gene>
    <name evidence="3" type="ORF">V4D30_01020</name>
</gene>